<evidence type="ECO:0000313" key="1">
    <source>
        <dbReference type="EMBL" id="SDE31096.1"/>
    </source>
</evidence>
<evidence type="ECO:0000313" key="2">
    <source>
        <dbReference type="Proteomes" id="UP000198757"/>
    </source>
</evidence>
<protein>
    <submittedName>
        <fullName evidence="1">Uncharacterized protein</fullName>
    </submittedName>
</protein>
<dbReference type="AlphaFoldDB" id="A0A1G7BXF7"/>
<proteinExistence type="predicted"/>
<accession>A0A1G7BXF7</accession>
<dbReference type="EMBL" id="FMZO01000034">
    <property type="protein sequence ID" value="SDE31096.1"/>
    <property type="molecule type" value="Genomic_DNA"/>
</dbReference>
<name>A0A1G7BXF7_NIADE</name>
<reference evidence="2" key="1">
    <citation type="submission" date="2016-10" db="EMBL/GenBank/DDBJ databases">
        <authorList>
            <person name="Varghese N."/>
            <person name="Submissions S."/>
        </authorList>
    </citation>
    <scope>NUCLEOTIDE SEQUENCE [LARGE SCALE GENOMIC DNA]</scope>
    <source>
        <strain evidence="2">DSM 25811 / CCM 8410 / LMG 26954 / E90</strain>
    </source>
</reference>
<dbReference type="OrthoDB" id="965844at2"/>
<organism evidence="1 2">
    <name type="scientific">Niabella drilacis (strain DSM 25811 / CCM 8410 / CCUG 62505 / LMG 26954 / E90)</name>
    <dbReference type="NCBI Taxonomy" id="1285928"/>
    <lineage>
        <taxon>Bacteria</taxon>
        <taxon>Pseudomonadati</taxon>
        <taxon>Bacteroidota</taxon>
        <taxon>Chitinophagia</taxon>
        <taxon>Chitinophagales</taxon>
        <taxon>Chitinophagaceae</taxon>
        <taxon>Niabella</taxon>
    </lineage>
</organism>
<dbReference type="RefSeq" id="WP_143019942.1">
    <property type="nucleotide sequence ID" value="NZ_FMZO01000034.1"/>
</dbReference>
<gene>
    <name evidence="1" type="ORF">SAMN04487894_13411</name>
</gene>
<dbReference type="STRING" id="1285928.SAMN04487894_13411"/>
<sequence length="191" mass="21652">MPEYGGADDVPGLPIVVKIIGYVPEPISKRALFRCSDSETFVQAIKAFKEAYEKVMPRFTLWNNTRFTHIISLGEEKWTNAFLNRFCIQTGATEKVGFIVSPDVLAMYSVMDVFEEEVTDHPGYFSHEQPAEDWFFNKKTALLPYLPQNNLQCSLQHTAENGTTDFNITVSQEDMPYDLKKSGSCLMNSVS</sequence>
<dbReference type="Proteomes" id="UP000198757">
    <property type="component" value="Unassembled WGS sequence"/>
</dbReference>
<keyword evidence="2" id="KW-1185">Reference proteome</keyword>